<name>A0ACC2T431_9FUNG</name>
<protein>
    <submittedName>
        <fullName evidence="1">DNA topoisomerase 2-associated protein pat1</fullName>
    </submittedName>
</protein>
<evidence type="ECO:0000313" key="1">
    <source>
        <dbReference type="EMBL" id="KAJ9069062.1"/>
    </source>
</evidence>
<dbReference type="EMBL" id="QTSX02003662">
    <property type="protein sequence ID" value="KAJ9069062.1"/>
    <property type="molecule type" value="Genomic_DNA"/>
</dbReference>
<gene>
    <name evidence="1" type="primary">PAT1_1</name>
    <name evidence="1" type="ORF">DSO57_1022337</name>
</gene>
<keyword evidence="2" id="KW-1185">Reference proteome</keyword>
<accession>A0ACC2T431</accession>
<proteinExistence type="predicted"/>
<comment type="caution">
    <text evidence="1">The sequence shown here is derived from an EMBL/GenBank/DDBJ whole genome shotgun (WGS) entry which is preliminary data.</text>
</comment>
<evidence type="ECO:0000313" key="2">
    <source>
        <dbReference type="Proteomes" id="UP001165960"/>
    </source>
</evidence>
<dbReference type="Proteomes" id="UP001165960">
    <property type="component" value="Unassembled WGS sequence"/>
</dbReference>
<organism evidence="1 2">
    <name type="scientific">Entomophthora muscae</name>
    <dbReference type="NCBI Taxonomy" id="34485"/>
    <lineage>
        <taxon>Eukaryota</taxon>
        <taxon>Fungi</taxon>
        <taxon>Fungi incertae sedis</taxon>
        <taxon>Zoopagomycota</taxon>
        <taxon>Entomophthoromycotina</taxon>
        <taxon>Entomophthoromycetes</taxon>
        <taxon>Entomophthorales</taxon>
        <taxon>Entomophthoraceae</taxon>
        <taxon>Entomophthora</taxon>
    </lineage>
</organism>
<sequence>MSKPSYNQEKGRQGRPGRGNRRRGGPSGDNFRAKDSFPISDGISSFDVHTFEDGDLNNDETFGGALDNLDQEFDFSGTSQIYFEQEKPTRISAPPGFPKQPLHQANNKGMQFSQYPDMMDPRIENPLQSRSVDLASFNVSQAGNAQSKVLSLAEVEAALLASIQPEPVKEVNPYTTYTVDWDTIFAERRLKRAIMNQRMANYEGIMCRSDKDFITRIQLSQLVTSSQSLALDDYYYRTFLTMKLPAVPTGPNFPESRDSNSAAARGKSKENQIARMQRQITKIVAESRRRQKTYPVGLENALGKVSSKSTRNPKQVLQVLHQKPGPEQSGTSESSGVSTPGLPSQSLSSGSIRGRIPGLKSSTQTPHERKMTIKTIEKLYDLTLEAEYLSRNSPPTQIETPDDQERLEEWSQSFEKVCIGLWDTLGISEDKSPGSIVHILNVAKGKKVLPRLLRFLTPDHVLNFLTVLLSNMEELNVCRNGVCPPKGRLSSAMLEEVELFLVSLCPPVLNYVADAPLVIVNGLLGLLIEKNNVVWLSRSKVGLAFLTLFLTRIEMLRQSGGNLVGFMAPSPEVPLAQSVELYTVLFSSLSNHFLAIFPPSSSQIEDSYVWQFLAALSVGLTLEQQHQLVLEVREKVIENVTNATRGHYPPEIAQIKIANVNLFLHALGLDASQVNVQAGR</sequence>
<reference evidence="1" key="1">
    <citation type="submission" date="2022-04" db="EMBL/GenBank/DDBJ databases">
        <title>Genome of the entomopathogenic fungus Entomophthora muscae.</title>
        <authorList>
            <person name="Elya C."/>
            <person name="Lovett B.R."/>
            <person name="Lee E."/>
            <person name="Macias A.M."/>
            <person name="Hajek A.E."/>
            <person name="De Bivort B.L."/>
            <person name="Kasson M.T."/>
            <person name="De Fine Licht H.H."/>
            <person name="Stajich J.E."/>
        </authorList>
    </citation>
    <scope>NUCLEOTIDE SEQUENCE</scope>
    <source>
        <strain evidence="1">Berkeley</strain>
    </source>
</reference>